<sequence length="147" mass="16751">MKKTFPLFTTILLLLLFGCQEEKNIKVCENFQLLGSFNKGEKVSIKFNSKVIHEGFFEDKSWIVSQLFCVDYTDTFRVDFRVVKKGEVVLDTSMVGYSGFGNYLLALPKGRPTGDLLEKVRADIDFYETIPPDSLVRTAEPELIVSH</sequence>
<evidence type="ECO:0000313" key="2">
    <source>
        <dbReference type="Proteomes" id="UP000033109"/>
    </source>
</evidence>
<protein>
    <submittedName>
        <fullName evidence="1">Uncharacterized protein</fullName>
    </submittedName>
</protein>
<dbReference type="EMBL" id="CP009621">
    <property type="protein sequence ID" value="AKD02484.1"/>
    <property type="molecule type" value="Genomic_DNA"/>
</dbReference>
<dbReference type="HOGENOM" id="CLU_1766319_0_0_10"/>
<name>A0A0E3ZC99_9BACT</name>
<dbReference type="AlphaFoldDB" id="A0A0E3ZC99"/>
<dbReference type="KEGG" id="pko:PKOR_04325"/>
<dbReference type="PROSITE" id="PS51257">
    <property type="entry name" value="PROKAR_LIPOPROTEIN"/>
    <property type="match status" value="1"/>
</dbReference>
<keyword evidence="2" id="KW-1185">Reference proteome</keyword>
<dbReference type="RefSeq" id="WP_046309336.1">
    <property type="nucleotide sequence ID" value="NZ_CBCSCY010000016.1"/>
</dbReference>
<gene>
    <name evidence="1" type="ORF">PKOR_04325</name>
</gene>
<dbReference type="PATRIC" id="fig|400092.3.peg.968"/>
<organism evidence="1 2">
    <name type="scientific">Pontibacter korlensis</name>
    <dbReference type="NCBI Taxonomy" id="400092"/>
    <lineage>
        <taxon>Bacteria</taxon>
        <taxon>Pseudomonadati</taxon>
        <taxon>Bacteroidota</taxon>
        <taxon>Cytophagia</taxon>
        <taxon>Cytophagales</taxon>
        <taxon>Hymenobacteraceae</taxon>
        <taxon>Pontibacter</taxon>
    </lineage>
</organism>
<reference evidence="1 2" key="1">
    <citation type="journal article" date="2015" name="Sci. Rep.">
        <title>Unraveling adaptation of Pontibacter korlensis to radiation and infertility in desert through complete genome and comparative transcriptomic analysis.</title>
        <authorList>
            <person name="Dai J."/>
            <person name="Dai W."/>
            <person name="Qiu C."/>
            <person name="Yang Z."/>
            <person name="Zhang Y."/>
            <person name="Zhou M."/>
            <person name="Zhang L."/>
            <person name="Fang C."/>
            <person name="Gao Q."/>
            <person name="Yang Q."/>
            <person name="Li X."/>
            <person name="Wang Z."/>
            <person name="Wang Z."/>
            <person name="Jia Z."/>
            <person name="Chen X."/>
        </authorList>
    </citation>
    <scope>NUCLEOTIDE SEQUENCE [LARGE SCALE GENOMIC DNA]</scope>
    <source>
        <strain evidence="1 2">X14-1T</strain>
    </source>
</reference>
<dbReference type="STRING" id="400092.PKOR_04325"/>
<dbReference type="Proteomes" id="UP000033109">
    <property type="component" value="Chromosome"/>
</dbReference>
<evidence type="ECO:0000313" key="1">
    <source>
        <dbReference type="EMBL" id="AKD02484.1"/>
    </source>
</evidence>
<dbReference type="OrthoDB" id="9888218at2"/>
<proteinExistence type="predicted"/>
<accession>A0A0E3ZC99</accession>